<name>A0ACC7VIT5_9BACI</name>
<protein>
    <submittedName>
        <fullName evidence="1">Uncharacterized protein</fullName>
    </submittedName>
</protein>
<gene>
    <name evidence="1" type="ORF">GLW08_12155</name>
</gene>
<evidence type="ECO:0000313" key="2">
    <source>
        <dbReference type="Proteomes" id="UP000466692"/>
    </source>
</evidence>
<keyword evidence="2" id="KW-1185">Reference proteome</keyword>
<organism evidence="1 2">
    <name type="scientific">Pontibacillus yanchengensis</name>
    <dbReference type="NCBI Taxonomy" id="462910"/>
    <lineage>
        <taxon>Bacteria</taxon>
        <taxon>Bacillati</taxon>
        <taxon>Bacillota</taxon>
        <taxon>Bacilli</taxon>
        <taxon>Bacillales</taxon>
        <taxon>Bacillaceae</taxon>
        <taxon>Pontibacillus</taxon>
    </lineage>
</organism>
<sequence length="120" mass="13542">MLLGLFTRVDTIVVGVTDLEEATAWYKDVLEFEVLYQTKEYVVLQVGEGQTPITIEEIDLAEVATTSTYPILFANEIDAVHKTLQQRDVGVTPIENDGTNIFFSFRDPDGNKIEVCYFES</sequence>
<dbReference type="EMBL" id="WMEU01000003">
    <property type="protein sequence ID" value="MYL54091.1"/>
    <property type="molecule type" value="Genomic_DNA"/>
</dbReference>
<evidence type="ECO:0000313" key="1">
    <source>
        <dbReference type="EMBL" id="MYL54091.1"/>
    </source>
</evidence>
<reference evidence="1" key="1">
    <citation type="submission" date="2019-11" db="EMBL/GenBank/DDBJ databases">
        <title>Genome sequences of 17 halophilic strains isolated from different environments.</title>
        <authorList>
            <person name="Furrow R.E."/>
        </authorList>
    </citation>
    <scope>NUCLEOTIDE SEQUENCE</scope>
    <source>
        <strain evidence="1">22510_22_Filter</strain>
    </source>
</reference>
<accession>A0ACC7VIT5</accession>
<dbReference type="Proteomes" id="UP000466692">
    <property type="component" value="Unassembled WGS sequence"/>
</dbReference>
<proteinExistence type="predicted"/>
<comment type="caution">
    <text evidence="1">The sequence shown here is derived from an EMBL/GenBank/DDBJ whole genome shotgun (WGS) entry which is preliminary data.</text>
</comment>